<comment type="caution">
    <text evidence="1">The sequence shown here is derived from an EMBL/GenBank/DDBJ whole genome shotgun (WGS) entry which is preliminary data.</text>
</comment>
<dbReference type="KEGG" id="blac:94349020"/>
<dbReference type="Proteomes" id="UP000294530">
    <property type="component" value="Unassembled WGS sequence"/>
</dbReference>
<protein>
    <submittedName>
        <fullName evidence="1">Uncharacterized protein</fullName>
    </submittedName>
</protein>
<dbReference type="EMBL" id="SHOA02000016">
    <property type="protein sequence ID" value="TDH68858.1"/>
    <property type="molecule type" value="Genomic_DNA"/>
</dbReference>
<dbReference type="RefSeq" id="XP_067818357.1">
    <property type="nucleotide sequence ID" value="XM_067963349.1"/>
</dbReference>
<proteinExistence type="predicted"/>
<evidence type="ECO:0000313" key="1">
    <source>
        <dbReference type="EMBL" id="TDH68858.1"/>
    </source>
</evidence>
<dbReference type="OrthoDB" id="152841at2759"/>
<dbReference type="GeneID" id="94349020"/>
<reference evidence="1 2" key="1">
    <citation type="journal article" date="2021" name="Genome Biol.">
        <title>AFLAP: assembly-free linkage analysis pipeline using k-mers from genome sequencing data.</title>
        <authorList>
            <person name="Fletcher K."/>
            <person name="Zhang L."/>
            <person name="Gil J."/>
            <person name="Han R."/>
            <person name="Cavanaugh K."/>
            <person name="Michelmore R."/>
        </authorList>
    </citation>
    <scope>NUCLEOTIDE SEQUENCE [LARGE SCALE GENOMIC DNA]</scope>
    <source>
        <strain evidence="1 2">SF5</strain>
    </source>
</reference>
<name>A0A976FLH4_BRELC</name>
<accession>A0A976FLH4</accession>
<gene>
    <name evidence="1" type="ORF">CCR75_005267</name>
</gene>
<sequence length="112" mass="13176">MRLILKYVMLTQPMASKLQTQYRLGPNPNPCSIRHKETTFGHFARSDFGLRVLLLAFRVYFPVQISARILAHRHAQVRSKPMPMRLRRLGVERFRSAAYYTLFVYLCWALSC</sequence>
<evidence type="ECO:0000313" key="2">
    <source>
        <dbReference type="Proteomes" id="UP000294530"/>
    </source>
</evidence>
<organism evidence="1 2">
    <name type="scientific">Bremia lactucae</name>
    <name type="common">Lettuce downy mildew</name>
    <dbReference type="NCBI Taxonomy" id="4779"/>
    <lineage>
        <taxon>Eukaryota</taxon>
        <taxon>Sar</taxon>
        <taxon>Stramenopiles</taxon>
        <taxon>Oomycota</taxon>
        <taxon>Peronosporomycetes</taxon>
        <taxon>Peronosporales</taxon>
        <taxon>Peronosporaceae</taxon>
        <taxon>Bremia</taxon>
    </lineage>
</organism>
<keyword evidence="2" id="KW-1185">Reference proteome</keyword>
<dbReference type="AlphaFoldDB" id="A0A976FLH4"/>